<reference evidence="2" key="1">
    <citation type="journal article" date="2011" name="PLoS Biol.">
        <title>Gene gain and loss during evolution of obligate parasitism in the white rust pathogen of Arabidopsis thaliana.</title>
        <authorList>
            <person name="Kemen E."/>
            <person name="Gardiner A."/>
            <person name="Schultz-Larsen T."/>
            <person name="Kemen A.C."/>
            <person name="Balmuth A.L."/>
            <person name="Robert-Seilaniantz A."/>
            <person name="Bailey K."/>
            <person name="Holub E."/>
            <person name="Studholme D.J."/>
            <person name="Maclean D."/>
            <person name="Jones J.D."/>
        </authorList>
    </citation>
    <scope>NUCLEOTIDE SEQUENCE</scope>
</reference>
<feature type="compositionally biased region" description="Basic and acidic residues" evidence="1">
    <location>
        <begin position="82"/>
        <end position="93"/>
    </location>
</feature>
<accession>F0WY95</accession>
<feature type="compositionally biased region" description="Polar residues" evidence="1">
    <location>
        <begin position="95"/>
        <end position="120"/>
    </location>
</feature>
<sequence length="591" mass="66767">MDISDAMLEELMEGDCDYIPTRQLSVPQNRPIDSSTYALRVTNPATVQVSTESDMLDPLYMEEALFGAQLRSLKVSSNEGFNARECKEERPFETKQYSQRNAPANSSHSMQTPKSFSSDKSIQKHNLADARQNSVSAHQEFTPALSASEYIKANQLHLHAKCDASLVYQLAERKLDMLRKRLASMVFTDTFDFTIAESYFDDASGDLIVKPQCSLKVRATIKSTTLEYSSPRNAILWTRLIGRVLPVENESKAAANDIAFEEKLKYTFRTPIGSKYSNQTEVVSRIDALKQRCCAILQTQLHAIFQLDQRPTSEGHSSTLPSLISFPLQHSIGHTLFDFAAVFHRVYGAFIIEESKKSPPGTQILWQLLPLAATDIKQVAEILSTLIIKRYPHLHFEQETNNLETQEIRKFTNDCVYETVLNTIIHHLTPTVQSIYTCAYALEDQFFANFCEELRSEPAKLYEALDLAKKTTGNHMDQLKSLYDSYKEAIVLMEELNLDDTLSILLQKCTRICDLIQSINHRSRMPLDMRKSVAFVIIASPRASRQTYSRLAMLGSLSRYSISTSESSVTGLNDLAGAVEHLTSYFISLHT</sequence>
<dbReference type="HOGENOM" id="CLU_461861_0_0_1"/>
<evidence type="ECO:0000313" key="2">
    <source>
        <dbReference type="EMBL" id="CCA26447.1"/>
    </source>
</evidence>
<organism evidence="2">
    <name type="scientific">Albugo laibachii Nc14</name>
    <dbReference type="NCBI Taxonomy" id="890382"/>
    <lineage>
        <taxon>Eukaryota</taxon>
        <taxon>Sar</taxon>
        <taxon>Stramenopiles</taxon>
        <taxon>Oomycota</taxon>
        <taxon>Peronosporomycetes</taxon>
        <taxon>Albuginales</taxon>
        <taxon>Albuginaceae</taxon>
        <taxon>Albugo</taxon>
    </lineage>
</organism>
<evidence type="ECO:0000256" key="1">
    <source>
        <dbReference type="SAM" id="MobiDB-lite"/>
    </source>
</evidence>
<feature type="region of interest" description="Disordered" evidence="1">
    <location>
        <begin position="80"/>
        <end position="133"/>
    </location>
</feature>
<dbReference type="AlphaFoldDB" id="F0WY95"/>
<dbReference type="EMBL" id="FR824419">
    <property type="protein sequence ID" value="CCA26447.1"/>
    <property type="molecule type" value="Genomic_DNA"/>
</dbReference>
<reference evidence="2" key="2">
    <citation type="submission" date="2011-02" db="EMBL/GenBank/DDBJ databases">
        <authorList>
            <person name="MacLean D."/>
        </authorList>
    </citation>
    <scope>NUCLEOTIDE SEQUENCE</scope>
</reference>
<name>F0WY95_9STRA</name>
<gene>
    <name evidence="2" type="primary">AlNc14C375G11155</name>
    <name evidence="2" type="ORF">ALNC14_125910</name>
</gene>
<protein>
    <submittedName>
        <fullName evidence="2">AlNc14C375G11155 protein</fullName>
    </submittedName>
</protein>
<proteinExistence type="predicted"/>